<gene>
    <name evidence="1" type="ORF">EST35_0032</name>
</gene>
<name>A0A4Y1LU44_9CAUD</name>
<keyword evidence="2" id="KW-1185">Reference proteome</keyword>
<evidence type="ECO:0000313" key="1">
    <source>
        <dbReference type="EMBL" id="QCG75916.1"/>
    </source>
</evidence>
<dbReference type="Proteomes" id="UP000316733">
    <property type="component" value="Segment"/>
</dbReference>
<sequence>MKFNIFKLQRRCHIINCHFYDILRFSKPTYFRDADRITIFSLIGTNSIRIYEDMYKGYAQTI</sequence>
<dbReference type="EMBL" id="MK797984">
    <property type="protein sequence ID" value="QCG75916.1"/>
    <property type="molecule type" value="Genomic_DNA"/>
</dbReference>
<evidence type="ECO:0000313" key="2">
    <source>
        <dbReference type="Proteomes" id="UP000316733"/>
    </source>
</evidence>
<protein>
    <submittedName>
        <fullName evidence="1">Uncharacterized protein</fullName>
    </submittedName>
</protein>
<organism evidence="1 2">
    <name type="scientific">Pseudomonas phage vB_PaeM_PA5oct</name>
    <dbReference type="NCBI Taxonomy" id="2163605"/>
    <lineage>
        <taxon>Viruses</taxon>
        <taxon>Duplodnaviria</taxon>
        <taxon>Heunggongvirae</taxon>
        <taxon>Uroviricota</taxon>
        <taxon>Caudoviricetes</taxon>
        <taxon>Arenbergviridae</taxon>
        <taxon>Wroclawvirus</taxon>
        <taxon>Wroclawvirus PA5oct</taxon>
    </lineage>
</organism>
<proteinExistence type="predicted"/>
<reference evidence="2" key="1">
    <citation type="journal article" date="2020" name="bioRxiv">
        <title>Integrative omics analysis of Pseudomonas aeruginosa virus PA5oct highlights the molecular complexity of jumbo phages.</title>
        <authorList>
            <person name="Lood C."/>
            <person name="Danis-Wlodarczyk K."/>
            <person name="Blasdel B.G."/>
            <person name="Jang H.B."/>
            <person name="Vandenheuvel D."/>
            <person name="Briers Y."/>
            <person name="Noben J.-P."/>
            <person name="van Noort V."/>
            <person name="Drulis-Kawa Z."/>
            <person name="Lavigne R."/>
        </authorList>
    </citation>
    <scope>NUCLEOTIDE SEQUENCE [LARGE SCALE GENOMIC DNA]</scope>
</reference>
<accession>A0A4Y1LU44</accession>